<feature type="region of interest" description="Disordered" evidence="1">
    <location>
        <begin position="1"/>
        <end position="26"/>
    </location>
</feature>
<accession>A0A6P4IXS6</accession>
<reference evidence="2" key="1">
    <citation type="submission" date="2025-05" db="UniProtKB">
        <authorList>
            <consortium name="RefSeq"/>
        </authorList>
    </citation>
    <scope>NUCLEOTIDE SEQUENCE [LARGE SCALE GENOMIC DNA]</scope>
    <source>
        <strain evidence="2">14028-0561.14</strain>
    </source>
</reference>
<keyword evidence="2" id="KW-1185">Reference proteome</keyword>
<dbReference type="AlphaFoldDB" id="A0A6P4IXS6"/>
<dbReference type="Proteomes" id="UP001652661">
    <property type="component" value="Chromosome 2R"/>
</dbReference>
<dbReference type="RefSeq" id="XP_017027118.3">
    <property type="nucleotide sequence ID" value="XM_017171629.3"/>
</dbReference>
<protein>
    <submittedName>
        <fullName evidence="3">Uncharacterized protein</fullName>
    </submittedName>
</protein>
<evidence type="ECO:0000256" key="1">
    <source>
        <dbReference type="SAM" id="MobiDB-lite"/>
    </source>
</evidence>
<sequence>MQPHDFCDPQSSVINGPVTGTAGAPPESKTRFETMLRLRQVFMVSLPLVLILVLQVSQPAEGFIIRLITETLQNNVAGEPILHERTNWDFDPEAAKRARSLYYEKNGFRSAKFIERLGVGLDGRHQERRQEQGERDVGRLNGEHNVNYPPPPA</sequence>
<dbReference type="GeneID" id="108078064"/>
<name>A0A6P4IXS6_DROKI</name>
<dbReference type="PANTHER" id="PTHR39951">
    <property type="entry name" value="FI22632P1"/>
    <property type="match status" value="1"/>
</dbReference>
<proteinExistence type="predicted"/>
<dbReference type="OrthoDB" id="7677333at2759"/>
<dbReference type="PANTHER" id="PTHR39951:SF2">
    <property type="entry name" value="IP05660P"/>
    <property type="match status" value="1"/>
</dbReference>
<organism evidence="2 3">
    <name type="scientific">Drosophila kikkawai</name>
    <name type="common">Fruit fly</name>
    <dbReference type="NCBI Taxonomy" id="30033"/>
    <lineage>
        <taxon>Eukaryota</taxon>
        <taxon>Metazoa</taxon>
        <taxon>Ecdysozoa</taxon>
        <taxon>Arthropoda</taxon>
        <taxon>Hexapoda</taxon>
        <taxon>Insecta</taxon>
        <taxon>Pterygota</taxon>
        <taxon>Neoptera</taxon>
        <taxon>Endopterygota</taxon>
        <taxon>Diptera</taxon>
        <taxon>Brachycera</taxon>
        <taxon>Muscomorpha</taxon>
        <taxon>Ephydroidea</taxon>
        <taxon>Drosophilidae</taxon>
        <taxon>Drosophila</taxon>
        <taxon>Sophophora</taxon>
    </lineage>
</organism>
<evidence type="ECO:0000313" key="3">
    <source>
        <dbReference type="RefSeq" id="XP_017027118.3"/>
    </source>
</evidence>
<reference evidence="3" key="2">
    <citation type="submission" date="2025-08" db="UniProtKB">
        <authorList>
            <consortium name="RefSeq"/>
        </authorList>
    </citation>
    <scope>IDENTIFICATION</scope>
    <source>
        <strain evidence="3">14028-0561.14</strain>
        <tissue evidence="3">Whole fly</tissue>
    </source>
</reference>
<feature type="region of interest" description="Disordered" evidence="1">
    <location>
        <begin position="124"/>
        <end position="153"/>
    </location>
</feature>
<feature type="compositionally biased region" description="Basic and acidic residues" evidence="1">
    <location>
        <begin position="124"/>
        <end position="142"/>
    </location>
</feature>
<gene>
    <name evidence="3" type="primary">LOC108078064</name>
</gene>
<evidence type="ECO:0000313" key="2">
    <source>
        <dbReference type="Proteomes" id="UP001652661"/>
    </source>
</evidence>